<dbReference type="EMBL" id="JAPESX010000264">
    <property type="protein sequence ID" value="KAJ8122248.1"/>
    <property type="molecule type" value="Genomic_DNA"/>
</dbReference>
<organism evidence="1 2">
    <name type="scientific">Nemania bipapillata</name>
    <dbReference type="NCBI Taxonomy" id="110536"/>
    <lineage>
        <taxon>Eukaryota</taxon>
        <taxon>Fungi</taxon>
        <taxon>Dikarya</taxon>
        <taxon>Ascomycota</taxon>
        <taxon>Pezizomycotina</taxon>
        <taxon>Sordariomycetes</taxon>
        <taxon>Xylariomycetidae</taxon>
        <taxon>Xylariales</taxon>
        <taxon>Xylariaceae</taxon>
        <taxon>Nemania</taxon>
    </lineage>
</organism>
<sequence length="471" mass="53841">MRNVQTSWFAREFKVSKDLRSKGNKIIINFEAVDYQSTIYVNDKIVGNNTGGYWRFSFDITDFIKDGTNTLRVDVFDPTDANGYMIPQGKQTLNPSHIFYTPCSGIWQSVWLESVPAKYITQLDIAADMHGSVDVTVTTSQSTKDTVKITVIEDSGKYVGAGSGKANEAFSFKVHSPRLWSPDSPTLRSYNLTVTVGDDEVNSYTGFRTIESGEIDGIKRPLINGEFFFQFGTLDQGFWPDGIYLPPNHDAMVFDLKELKNLGFNMLRKHIKIIYNEGWAQILDYYPEEYLTPRIKKLDPTRLVDATSGWHDHGFGDWHDNHHYANPQCGTPFYSTDSTPYDHKRIAIQGEFGGTGHNVSADHLWKVEKAVNEINRTYEIDETLEAWNYRGHLLLSELRDQVENWACSAAIWTQTTDVEGEVNGLLTYDRRLRRPDVNQWRADIQALKDAAQARHKKKRFVAKEAQYTLEN</sequence>
<proteinExistence type="predicted"/>
<name>A0ACC2J4Y3_9PEZI</name>
<keyword evidence="2" id="KW-1185">Reference proteome</keyword>
<accession>A0ACC2J4Y3</accession>
<dbReference type="Proteomes" id="UP001153334">
    <property type="component" value="Unassembled WGS sequence"/>
</dbReference>
<comment type="caution">
    <text evidence="1">The sequence shown here is derived from an EMBL/GenBank/DDBJ whole genome shotgun (WGS) entry which is preliminary data.</text>
</comment>
<gene>
    <name evidence="1" type="ORF">ONZ43_g1513</name>
</gene>
<reference evidence="1" key="1">
    <citation type="submission" date="2022-11" db="EMBL/GenBank/DDBJ databases">
        <title>Genome Sequence of Nemania bipapillata.</title>
        <authorList>
            <person name="Buettner E."/>
        </authorList>
    </citation>
    <scope>NUCLEOTIDE SEQUENCE</scope>
    <source>
        <strain evidence="1">CP14</strain>
    </source>
</reference>
<evidence type="ECO:0000313" key="1">
    <source>
        <dbReference type="EMBL" id="KAJ8122248.1"/>
    </source>
</evidence>
<protein>
    <submittedName>
        <fullName evidence="1">Uncharacterized protein</fullName>
    </submittedName>
</protein>
<evidence type="ECO:0000313" key="2">
    <source>
        <dbReference type="Proteomes" id="UP001153334"/>
    </source>
</evidence>